<dbReference type="Proteomes" id="UP000237061">
    <property type="component" value="Unassembled WGS sequence"/>
</dbReference>
<feature type="transmembrane region" description="Helical" evidence="1">
    <location>
        <begin position="12"/>
        <end position="32"/>
    </location>
</feature>
<reference evidence="2 3" key="1">
    <citation type="submission" date="2018-01" db="EMBL/GenBank/DDBJ databases">
        <title>Arthrobacter sp. nov., from glaciers in China.</title>
        <authorList>
            <person name="Liu Q."/>
            <person name="Xin Y.-H."/>
        </authorList>
    </citation>
    <scope>NUCLEOTIDE SEQUENCE [LARGE SCALE GENOMIC DNA]</scope>
    <source>
        <strain evidence="2 3">HLT2-12-2</strain>
    </source>
</reference>
<proteinExistence type="predicted"/>
<evidence type="ECO:0000313" key="3">
    <source>
        <dbReference type="Proteomes" id="UP000237061"/>
    </source>
</evidence>
<gene>
    <name evidence="2" type="ORF">CVS27_06195</name>
</gene>
<evidence type="ECO:0000256" key="1">
    <source>
        <dbReference type="SAM" id="Phobius"/>
    </source>
</evidence>
<comment type="caution">
    <text evidence="2">The sequence shown here is derived from an EMBL/GenBank/DDBJ whole genome shotgun (WGS) entry which is preliminary data.</text>
</comment>
<keyword evidence="1" id="KW-0472">Membrane</keyword>
<keyword evidence="3" id="KW-1185">Reference proteome</keyword>
<organism evidence="2 3">
    <name type="scientific">Arthrobacter glacialis</name>
    <dbReference type="NCBI Taxonomy" id="1664"/>
    <lineage>
        <taxon>Bacteria</taxon>
        <taxon>Bacillati</taxon>
        <taxon>Actinomycetota</taxon>
        <taxon>Actinomycetes</taxon>
        <taxon>Micrococcales</taxon>
        <taxon>Micrococcaceae</taxon>
        <taxon>Arthrobacter</taxon>
    </lineage>
</organism>
<evidence type="ECO:0000313" key="2">
    <source>
        <dbReference type="EMBL" id="POH74158.1"/>
    </source>
</evidence>
<sequence>MAISKQRIPARTLRTASIIILAFAATMLLFGVNMFQVGSNPGSSARELQESGLPGTVTDARVNVGYAGDGLQHLFRVELTFLGSDGTKHTLTTNHFPLHPAPSTSTQGWLLDFPTKAEIVGQPVRYRLGESPAVELEREIPALVAEGWSFPNYLGLGLMVLAVGAAVGGTVSLVRAMRQIREG</sequence>
<keyword evidence="1" id="KW-1133">Transmembrane helix</keyword>
<dbReference type="EMBL" id="PPXC01000004">
    <property type="protein sequence ID" value="POH74158.1"/>
    <property type="molecule type" value="Genomic_DNA"/>
</dbReference>
<accession>A0A2S3ZY76</accession>
<dbReference type="RefSeq" id="WP_103464870.1">
    <property type="nucleotide sequence ID" value="NZ_PPXC01000004.1"/>
</dbReference>
<name>A0A2S3ZY76_ARTGL</name>
<keyword evidence="1" id="KW-0812">Transmembrane</keyword>
<dbReference type="AlphaFoldDB" id="A0A2S3ZY76"/>
<protein>
    <submittedName>
        <fullName evidence="2">Uncharacterized protein</fullName>
    </submittedName>
</protein>
<feature type="transmembrane region" description="Helical" evidence="1">
    <location>
        <begin position="153"/>
        <end position="174"/>
    </location>
</feature>